<evidence type="ECO:0000313" key="3">
    <source>
        <dbReference type="Proteomes" id="UP001596022"/>
    </source>
</evidence>
<feature type="domain" description="N-acetyltransferase" evidence="1">
    <location>
        <begin position="21"/>
        <end position="154"/>
    </location>
</feature>
<dbReference type="SUPFAM" id="SSF55729">
    <property type="entry name" value="Acyl-CoA N-acyltransferases (Nat)"/>
    <property type="match status" value="1"/>
</dbReference>
<evidence type="ECO:0000313" key="2">
    <source>
        <dbReference type="EMBL" id="MFC4619104.1"/>
    </source>
</evidence>
<dbReference type="InterPro" id="IPR000182">
    <property type="entry name" value="GNAT_dom"/>
</dbReference>
<keyword evidence="3" id="KW-1185">Reference proteome</keyword>
<comment type="caution">
    <text evidence="2">The sequence shown here is derived from an EMBL/GenBank/DDBJ whole genome shotgun (WGS) entry which is preliminary data.</text>
</comment>
<name>A0ABV9GNG4_9BACL</name>
<proteinExistence type="predicted"/>
<gene>
    <name evidence="2" type="ORF">ACFO4N_10300</name>
</gene>
<dbReference type="Pfam" id="PF00583">
    <property type="entry name" value="Acetyltransf_1"/>
    <property type="match status" value="1"/>
</dbReference>
<dbReference type="Gene3D" id="3.40.630.30">
    <property type="match status" value="1"/>
</dbReference>
<protein>
    <submittedName>
        <fullName evidence="2">GNAT family N-acetyltransferase</fullName>
        <ecNumber evidence="2">2.3.1.-</ecNumber>
    </submittedName>
</protein>
<dbReference type="CDD" id="cd04301">
    <property type="entry name" value="NAT_SF"/>
    <property type="match status" value="1"/>
</dbReference>
<dbReference type="EC" id="2.3.1.-" evidence="2"/>
<reference evidence="3" key="1">
    <citation type="journal article" date="2019" name="Int. J. Syst. Evol. Microbiol.">
        <title>The Global Catalogue of Microorganisms (GCM) 10K type strain sequencing project: providing services to taxonomists for standard genome sequencing and annotation.</title>
        <authorList>
            <consortium name="The Broad Institute Genomics Platform"/>
            <consortium name="The Broad Institute Genome Sequencing Center for Infectious Disease"/>
            <person name="Wu L."/>
            <person name="Ma J."/>
        </authorList>
    </citation>
    <scope>NUCLEOTIDE SEQUENCE [LARGE SCALE GENOMIC DNA]</scope>
    <source>
        <strain evidence="3">CGMCC 1.16306</strain>
    </source>
</reference>
<dbReference type="PROSITE" id="PS51186">
    <property type="entry name" value="GNAT"/>
    <property type="match status" value="1"/>
</dbReference>
<dbReference type="InterPro" id="IPR016181">
    <property type="entry name" value="Acyl_CoA_acyltransferase"/>
</dbReference>
<sequence length="154" mass="17507">MGGGCILHNVLIKCLTTLQEIDLDSMIAESREEGFRFLDRLVADDQTGVNSFDKPGEVLYGVYLNDALIGIGGMNQDPYSPSPKVGRLRRFYIKKCFRRQGIGRMLVQQLLNDARTFFEVVVLRTDTEQADQFYQSLGFIKGDRFSNSTHYLIL</sequence>
<dbReference type="EMBL" id="JBHSFW010000005">
    <property type="protein sequence ID" value="MFC4619104.1"/>
    <property type="molecule type" value="Genomic_DNA"/>
</dbReference>
<keyword evidence="2" id="KW-0808">Transferase</keyword>
<organism evidence="2 3">
    <name type="scientific">Camelliibacillus cellulosilyticus</name>
    <dbReference type="NCBI Taxonomy" id="2174486"/>
    <lineage>
        <taxon>Bacteria</taxon>
        <taxon>Bacillati</taxon>
        <taxon>Bacillota</taxon>
        <taxon>Bacilli</taxon>
        <taxon>Bacillales</taxon>
        <taxon>Sporolactobacillaceae</taxon>
        <taxon>Camelliibacillus</taxon>
    </lineage>
</organism>
<evidence type="ECO:0000259" key="1">
    <source>
        <dbReference type="PROSITE" id="PS51186"/>
    </source>
</evidence>
<dbReference type="Proteomes" id="UP001596022">
    <property type="component" value="Unassembled WGS sequence"/>
</dbReference>
<keyword evidence="2" id="KW-0012">Acyltransferase</keyword>
<dbReference type="GO" id="GO:0016746">
    <property type="term" value="F:acyltransferase activity"/>
    <property type="evidence" value="ECO:0007669"/>
    <property type="project" value="UniProtKB-KW"/>
</dbReference>
<accession>A0ABV9GNG4</accession>